<comment type="caution">
    <text evidence="2">The sequence shown here is derived from an EMBL/GenBank/DDBJ whole genome shotgun (WGS) entry which is preliminary data.</text>
</comment>
<dbReference type="InterPro" id="IPR036514">
    <property type="entry name" value="SGNH_hydro_sf"/>
</dbReference>
<dbReference type="SUPFAM" id="SSF52266">
    <property type="entry name" value="SGNH hydrolase"/>
    <property type="match status" value="1"/>
</dbReference>
<dbReference type="Pfam" id="PF08885">
    <property type="entry name" value="GSCFA"/>
    <property type="match status" value="1"/>
</dbReference>
<dbReference type="AlphaFoldDB" id="A0A7W5DNU5"/>
<proteinExistence type="predicted"/>
<organism evidence="2 3">
    <name type="scientific">Microbacter margulisiae</name>
    <dbReference type="NCBI Taxonomy" id="1350067"/>
    <lineage>
        <taxon>Bacteria</taxon>
        <taxon>Pseudomonadati</taxon>
        <taxon>Bacteroidota</taxon>
        <taxon>Bacteroidia</taxon>
        <taxon>Bacteroidales</taxon>
        <taxon>Porphyromonadaceae</taxon>
        <taxon>Microbacter</taxon>
    </lineage>
</organism>
<dbReference type="InterPro" id="IPR014982">
    <property type="entry name" value="GSCFA"/>
</dbReference>
<feature type="domain" description="GSCFA" evidence="1">
    <location>
        <begin position="22"/>
        <end position="256"/>
    </location>
</feature>
<dbReference type="Proteomes" id="UP000544222">
    <property type="component" value="Unassembled WGS sequence"/>
</dbReference>
<accession>A0A7W5DNU5</accession>
<gene>
    <name evidence="2" type="ORF">FHX64_000507</name>
</gene>
<keyword evidence="3" id="KW-1185">Reference proteome</keyword>
<evidence type="ECO:0000313" key="3">
    <source>
        <dbReference type="Proteomes" id="UP000544222"/>
    </source>
</evidence>
<dbReference type="EMBL" id="JACHYB010000001">
    <property type="protein sequence ID" value="MBB3186344.1"/>
    <property type="molecule type" value="Genomic_DNA"/>
</dbReference>
<dbReference type="GO" id="GO:0016788">
    <property type="term" value="F:hydrolase activity, acting on ester bonds"/>
    <property type="evidence" value="ECO:0007669"/>
    <property type="project" value="UniProtKB-ARBA"/>
</dbReference>
<evidence type="ECO:0000313" key="2">
    <source>
        <dbReference type="EMBL" id="MBB3186344.1"/>
    </source>
</evidence>
<reference evidence="2 3" key="1">
    <citation type="submission" date="2020-08" db="EMBL/GenBank/DDBJ databases">
        <title>Genomic Encyclopedia of Type Strains, Phase IV (KMG-IV): sequencing the most valuable type-strain genomes for metagenomic binning, comparative biology and taxonomic classification.</title>
        <authorList>
            <person name="Goeker M."/>
        </authorList>
    </citation>
    <scope>NUCLEOTIDE SEQUENCE [LARGE SCALE GENOMIC DNA]</scope>
    <source>
        <strain evidence="2 3">DSM 27471</strain>
    </source>
</reference>
<sequence length="317" mass="37136">MKFQTEILIPNAAETISYQDELLLMGSCFVENMGKKFQELNFQVTVNPFGVLYNPASIAGALERLMNPVPFEAADLFHYEEIWHSFAHHSRFSLVSEKETLHAMNDELALGAKRLKKARWLIITFGTAWIYRLADTGMIVANCHKLPEKQFLRSRMSGADIVEQFIPLIRRLKGMNPDLQILMTVSPIRHWKDGAHENQLSKAILLLAIEQLQQQFAFVHYFPAYELMLDELRDYRFYAEDMMHPNAIAIDFIWEKLLLHYIHPDTQRTIREVEQINKALQHRALHPDSEAYSKFRQQLDQKIKTLQKAYPFLRFDK</sequence>
<dbReference type="RefSeq" id="WP_183412249.1">
    <property type="nucleotide sequence ID" value="NZ_JACHYB010000001.1"/>
</dbReference>
<dbReference type="Gene3D" id="3.40.50.1110">
    <property type="entry name" value="SGNH hydrolase"/>
    <property type="match status" value="1"/>
</dbReference>
<protein>
    <recommendedName>
        <fullName evidence="1">GSCFA domain-containing protein</fullName>
    </recommendedName>
</protein>
<name>A0A7W5DNU5_9PORP</name>
<evidence type="ECO:0000259" key="1">
    <source>
        <dbReference type="Pfam" id="PF08885"/>
    </source>
</evidence>